<dbReference type="OrthoDB" id="202203at2759"/>
<dbReference type="PRINTS" id="PR00368">
    <property type="entry name" value="FADPNR"/>
</dbReference>
<evidence type="ECO:0000256" key="2">
    <source>
        <dbReference type="ARBA" id="ARBA00022630"/>
    </source>
</evidence>
<keyword evidence="3" id="KW-0274">FAD</keyword>
<keyword evidence="4" id="KW-0560">Oxidoreductase</keyword>
<dbReference type="Proteomes" id="UP001152607">
    <property type="component" value="Unassembled WGS sequence"/>
</dbReference>
<gene>
    <name evidence="6" type="ORF">PDIGIT_LOCUS5954</name>
</gene>
<organism evidence="6 7">
    <name type="scientific">Periconia digitata</name>
    <dbReference type="NCBI Taxonomy" id="1303443"/>
    <lineage>
        <taxon>Eukaryota</taxon>
        <taxon>Fungi</taxon>
        <taxon>Dikarya</taxon>
        <taxon>Ascomycota</taxon>
        <taxon>Pezizomycotina</taxon>
        <taxon>Dothideomycetes</taxon>
        <taxon>Pleosporomycetidae</taxon>
        <taxon>Pleosporales</taxon>
        <taxon>Massarineae</taxon>
        <taxon>Periconiaceae</taxon>
        <taxon>Periconia</taxon>
    </lineage>
</organism>
<dbReference type="InterPro" id="IPR036188">
    <property type="entry name" value="FAD/NAD-bd_sf"/>
</dbReference>
<evidence type="ECO:0000256" key="3">
    <source>
        <dbReference type="ARBA" id="ARBA00022827"/>
    </source>
</evidence>
<dbReference type="Gene3D" id="3.50.50.100">
    <property type="match status" value="1"/>
</dbReference>
<evidence type="ECO:0000313" key="7">
    <source>
        <dbReference type="Proteomes" id="UP001152607"/>
    </source>
</evidence>
<comment type="similarity">
    <text evidence="1">Belongs to the FAD-dependent oxidoreductase family.</text>
</comment>
<dbReference type="PRINTS" id="PR00469">
    <property type="entry name" value="PNDRDTASEII"/>
</dbReference>
<reference evidence="6" key="1">
    <citation type="submission" date="2023-01" db="EMBL/GenBank/DDBJ databases">
        <authorList>
            <person name="Van Ghelder C."/>
            <person name="Rancurel C."/>
        </authorList>
    </citation>
    <scope>NUCLEOTIDE SEQUENCE</scope>
    <source>
        <strain evidence="6">CNCM I-4278</strain>
    </source>
</reference>
<dbReference type="Pfam" id="PF07992">
    <property type="entry name" value="Pyr_redox_2"/>
    <property type="match status" value="1"/>
</dbReference>
<dbReference type="PANTHER" id="PTHR43735:SF3">
    <property type="entry name" value="FERROPTOSIS SUPPRESSOR PROTEIN 1"/>
    <property type="match status" value="1"/>
</dbReference>
<evidence type="ECO:0000313" key="6">
    <source>
        <dbReference type="EMBL" id="CAI6332921.1"/>
    </source>
</evidence>
<keyword evidence="2" id="KW-0285">Flavoprotein</keyword>
<feature type="domain" description="FAD/NAD(P)-binding" evidence="5">
    <location>
        <begin position="6"/>
        <end position="305"/>
    </location>
</feature>
<proteinExistence type="inferred from homology"/>
<evidence type="ECO:0000259" key="5">
    <source>
        <dbReference type="Pfam" id="PF07992"/>
    </source>
</evidence>
<sequence>MAQIFLIIGAGMAGLPIAHYVLKHYADQYDLKVIIVSKSTEFYWNIASPRAVITGQLADDKTFHSIPAAFAQYPPRRFEFIHGTVETWDPDQNSVLVKQNSGSERKIEYRTIVVATGSTYAQGMPWKLVGSSEDTRTALAHLRDKIEKASSIVVGGGGPTGVEVAGELAYEYARAGRKKVLLVMSDALPLPPRVMDATRQAARRELEKLGVNIIANAKVAEVDSGAGNARRLAINKSDGSQTTLEADLFLPTWGVEYNTAFAPSSMLEEDGRLKVTEQLRAPGYQNAFLVGDAASLDSYAASVREAQVRFLVAAIGNHLAAETIPQYKQDGRTVMTVTVGRDRGVGQIKSWNAWSFFIWFFKGRHMCTNIAGDYAAGKTLILGKI</sequence>
<dbReference type="GO" id="GO:0050660">
    <property type="term" value="F:flavin adenine dinucleotide binding"/>
    <property type="evidence" value="ECO:0007669"/>
    <property type="project" value="TreeGrafter"/>
</dbReference>
<dbReference type="PANTHER" id="PTHR43735">
    <property type="entry name" value="APOPTOSIS-INDUCING FACTOR 1"/>
    <property type="match status" value="1"/>
</dbReference>
<dbReference type="EMBL" id="CAOQHR010000004">
    <property type="protein sequence ID" value="CAI6332921.1"/>
    <property type="molecule type" value="Genomic_DNA"/>
</dbReference>
<dbReference type="GO" id="GO:0005737">
    <property type="term" value="C:cytoplasm"/>
    <property type="evidence" value="ECO:0007669"/>
    <property type="project" value="TreeGrafter"/>
</dbReference>
<dbReference type="SUPFAM" id="SSF51905">
    <property type="entry name" value="FAD/NAD(P)-binding domain"/>
    <property type="match status" value="1"/>
</dbReference>
<evidence type="ECO:0000256" key="1">
    <source>
        <dbReference type="ARBA" id="ARBA00006442"/>
    </source>
</evidence>
<protein>
    <recommendedName>
        <fullName evidence="5">FAD/NAD(P)-binding domain-containing protein</fullName>
    </recommendedName>
</protein>
<dbReference type="GO" id="GO:0004174">
    <property type="term" value="F:electron-transferring-flavoprotein dehydrogenase activity"/>
    <property type="evidence" value="ECO:0007669"/>
    <property type="project" value="TreeGrafter"/>
</dbReference>
<keyword evidence="7" id="KW-1185">Reference proteome</keyword>
<accession>A0A9W4UDI2</accession>
<evidence type="ECO:0000256" key="4">
    <source>
        <dbReference type="ARBA" id="ARBA00023002"/>
    </source>
</evidence>
<name>A0A9W4UDI2_9PLEO</name>
<comment type="caution">
    <text evidence="6">The sequence shown here is derived from an EMBL/GenBank/DDBJ whole genome shotgun (WGS) entry which is preliminary data.</text>
</comment>
<dbReference type="InterPro" id="IPR023753">
    <property type="entry name" value="FAD/NAD-binding_dom"/>
</dbReference>
<dbReference type="AlphaFoldDB" id="A0A9W4UDI2"/>